<feature type="compositionally biased region" description="Low complexity" evidence="17">
    <location>
        <begin position="286"/>
        <end position="302"/>
    </location>
</feature>
<dbReference type="GO" id="GO:0051301">
    <property type="term" value="P:cell division"/>
    <property type="evidence" value="ECO:0007669"/>
    <property type="project" value="UniProtKB-KW"/>
</dbReference>
<dbReference type="InterPro" id="IPR013964">
    <property type="entry name" value="DASH_Ask1"/>
</dbReference>
<evidence type="ECO:0000256" key="4">
    <source>
        <dbReference type="ARBA" id="ARBA00010731"/>
    </source>
</evidence>
<evidence type="ECO:0000256" key="5">
    <source>
        <dbReference type="ARBA" id="ARBA00014520"/>
    </source>
</evidence>
<dbReference type="Proteomes" id="UP000799439">
    <property type="component" value="Unassembled WGS sequence"/>
</dbReference>
<dbReference type="GO" id="GO:0042729">
    <property type="term" value="C:DASH complex"/>
    <property type="evidence" value="ECO:0007669"/>
    <property type="project" value="InterPro"/>
</dbReference>
<feature type="region of interest" description="Disordered" evidence="17">
    <location>
        <begin position="232"/>
        <end position="341"/>
    </location>
</feature>
<evidence type="ECO:0000256" key="2">
    <source>
        <dbReference type="ARBA" id="ARBA00004186"/>
    </source>
</evidence>
<keyword evidence="12" id="KW-0995">Kinetochore</keyword>
<evidence type="ECO:0000256" key="9">
    <source>
        <dbReference type="ARBA" id="ARBA00022701"/>
    </source>
</evidence>
<evidence type="ECO:0000313" key="18">
    <source>
        <dbReference type="EMBL" id="KAF2154075.1"/>
    </source>
</evidence>
<evidence type="ECO:0000256" key="8">
    <source>
        <dbReference type="ARBA" id="ARBA00022618"/>
    </source>
</evidence>
<feature type="compositionally biased region" description="Acidic residues" evidence="17">
    <location>
        <begin position="379"/>
        <end position="389"/>
    </location>
</feature>
<protein>
    <recommendedName>
        <fullName evidence="5">DASH complex subunit ASK1</fullName>
    </recommendedName>
</protein>
<dbReference type="GO" id="GO:0072686">
    <property type="term" value="C:mitotic spindle"/>
    <property type="evidence" value="ECO:0007669"/>
    <property type="project" value="InterPro"/>
</dbReference>
<keyword evidence="16" id="KW-0137">Centromere</keyword>
<evidence type="ECO:0000256" key="7">
    <source>
        <dbReference type="ARBA" id="ARBA00022490"/>
    </source>
</evidence>
<evidence type="ECO:0000256" key="17">
    <source>
        <dbReference type="SAM" id="MobiDB-lite"/>
    </source>
</evidence>
<dbReference type="PANTHER" id="PTHR28200:SF1">
    <property type="entry name" value="DASH COMPLEX SUBUNIT ASK1"/>
    <property type="match status" value="1"/>
</dbReference>
<dbReference type="OrthoDB" id="5573898at2759"/>
<comment type="subcellular location">
    <subcellularLocation>
        <location evidence="3">Chromosome</location>
        <location evidence="3">Centromere</location>
        <location evidence="3">Kinetochore</location>
    </subcellularLocation>
    <subcellularLocation>
        <location evidence="2">Cytoplasm</location>
        <location evidence="2">Cytoskeleton</location>
        <location evidence="2">Spindle</location>
    </subcellularLocation>
    <subcellularLocation>
        <location evidence="1">Nucleus</location>
    </subcellularLocation>
</comment>
<keyword evidence="13" id="KW-0206">Cytoskeleton</keyword>
<evidence type="ECO:0000256" key="11">
    <source>
        <dbReference type="ARBA" id="ARBA00022829"/>
    </source>
</evidence>
<keyword evidence="7" id="KW-0963">Cytoplasm</keyword>
<evidence type="ECO:0000256" key="14">
    <source>
        <dbReference type="ARBA" id="ARBA00023242"/>
    </source>
</evidence>
<keyword evidence="6" id="KW-0158">Chromosome</keyword>
<comment type="similarity">
    <text evidence="4">Belongs to the DASH complex ASK1 family.</text>
</comment>
<evidence type="ECO:0000313" key="19">
    <source>
        <dbReference type="Proteomes" id="UP000799439"/>
    </source>
</evidence>
<evidence type="ECO:0000256" key="10">
    <source>
        <dbReference type="ARBA" id="ARBA00022776"/>
    </source>
</evidence>
<organism evidence="18 19">
    <name type="scientific">Myriangium duriaei CBS 260.36</name>
    <dbReference type="NCBI Taxonomy" id="1168546"/>
    <lineage>
        <taxon>Eukaryota</taxon>
        <taxon>Fungi</taxon>
        <taxon>Dikarya</taxon>
        <taxon>Ascomycota</taxon>
        <taxon>Pezizomycotina</taxon>
        <taxon>Dothideomycetes</taxon>
        <taxon>Dothideomycetidae</taxon>
        <taxon>Myriangiales</taxon>
        <taxon>Myriangiaceae</taxon>
        <taxon>Myriangium</taxon>
    </lineage>
</organism>
<keyword evidence="10" id="KW-0498">Mitosis</keyword>
<dbReference type="GO" id="GO:0044732">
    <property type="term" value="C:mitotic spindle pole body"/>
    <property type="evidence" value="ECO:0007669"/>
    <property type="project" value="TreeGrafter"/>
</dbReference>
<evidence type="ECO:0000256" key="3">
    <source>
        <dbReference type="ARBA" id="ARBA00004629"/>
    </source>
</evidence>
<proteinExistence type="inferred from homology"/>
<dbReference type="GO" id="GO:0005874">
    <property type="term" value="C:microtubule"/>
    <property type="evidence" value="ECO:0007669"/>
    <property type="project" value="UniProtKB-KW"/>
</dbReference>
<dbReference type="PANTHER" id="PTHR28200">
    <property type="entry name" value="DASH COMPLEX SUBUNIT ASK1"/>
    <property type="match status" value="1"/>
</dbReference>
<dbReference type="EMBL" id="ML996084">
    <property type="protein sequence ID" value="KAF2154075.1"/>
    <property type="molecule type" value="Genomic_DNA"/>
</dbReference>
<dbReference type="AlphaFoldDB" id="A0A9P4J6G5"/>
<sequence>MSRQSVAPGRNLSLTEELERLEQSITLTLQEIDSNFSKAHRIVTTSILPIVEQYAQHSQDVWEGSKFWKQFFEASANVSLSGYEEPALDEDATYAATTEHESSSLATPPRTSRGGDHADESTGLGQDGDESSLMLDSPSNATGVHSTPRLLSSGKKALRSPPPSRQRTTNLPSRPRFTEDDEPSTPRPHAAMDSDAGSSPFEPPSAFQPSTTRRTNNDPLLHRVLDKTYRVAATPHSTRRVRGPQQVAAAAGATPSVGREKTFNFDSSPMSSPAIAPPQLRSDLFSPARAPRTPRSPAPAARVTSTGKPVSFPSASKAKTLRTPALWDSDSGSSDGEFDMSPPKTMQFAVPQGRIVATPAREASRRIVADLLASAGGGWEDEEGTEDLEAPSPTVVRQIEEDDTF</sequence>
<keyword evidence="8" id="KW-0132">Cell division</keyword>
<feature type="region of interest" description="Disordered" evidence="17">
    <location>
        <begin position="95"/>
        <end position="219"/>
    </location>
</feature>
<name>A0A9P4J6G5_9PEZI</name>
<dbReference type="Pfam" id="PF08655">
    <property type="entry name" value="DASH_Ask1"/>
    <property type="match status" value="1"/>
</dbReference>
<reference evidence="18" key="1">
    <citation type="journal article" date="2020" name="Stud. Mycol.">
        <title>101 Dothideomycetes genomes: a test case for predicting lifestyles and emergence of pathogens.</title>
        <authorList>
            <person name="Haridas S."/>
            <person name="Albert R."/>
            <person name="Binder M."/>
            <person name="Bloem J."/>
            <person name="Labutti K."/>
            <person name="Salamov A."/>
            <person name="Andreopoulos B."/>
            <person name="Baker S."/>
            <person name="Barry K."/>
            <person name="Bills G."/>
            <person name="Bluhm B."/>
            <person name="Cannon C."/>
            <person name="Castanera R."/>
            <person name="Culley D."/>
            <person name="Daum C."/>
            <person name="Ezra D."/>
            <person name="Gonzalez J."/>
            <person name="Henrissat B."/>
            <person name="Kuo A."/>
            <person name="Liang C."/>
            <person name="Lipzen A."/>
            <person name="Lutzoni F."/>
            <person name="Magnuson J."/>
            <person name="Mondo S."/>
            <person name="Nolan M."/>
            <person name="Ohm R."/>
            <person name="Pangilinan J."/>
            <person name="Park H.-J."/>
            <person name="Ramirez L."/>
            <person name="Alfaro M."/>
            <person name="Sun H."/>
            <person name="Tritt A."/>
            <person name="Yoshinaga Y."/>
            <person name="Zwiers L.-H."/>
            <person name="Turgeon B."/>
            <person name="Goodwin S."/>
            <person name="Spatafora J."/>
            <person name="Crous P."/>
            <person name="Grigoriev I."/>
        </authorList>
    </citation>
    <scope>NUCLEOTIDE SEQUENCE</scope>
    <source>
        <strain evidence="18">CBS 260.36</strain>
    </source>
</reference>
<keyword evidence="15" id="KW-0131">Cell cycle</keyword>
<comment type="caution">
    <text evidence="18">The sequence shown here is derived from an EMBL/GenBank/DDBJ whole genome shotgun (WGS) entry which is preliminary data.</text>
</comment>
<evidence type="ECO:0000256" key="6">
    <source>
        <dbReference type="ARBA" id="ARBA00022454"/>
    </source>
</evidence>
<keyword evidence="11" id="KW-0159">Chromosome partition</keyword>
<evidence type="ECO:0000256" key="13">
    <source>
        <dbReference type="ARBA" id="ARBA00023212"/>
    </source>
</evidence>
<keyword evidence="19" id="KW-1185">Reference proteome</keyword>
<gene>
    <name evidence="18" type="ORF">K461DRAFT_292753</name>
</gene>
<keyword evidence="9" id="KW-0493">Microtubule</keyword>
<evidence type="ECO:0000256" key="16">
    <source>
        <dbReference type="ARBA" id="ARBA00023328"/>
    </source>
</evidence>
<evidence type="ECO:0000256" key="1">
    <source>
        <dbReference type="ARBA" id="ARBA00004123"/>
    </source>
</evidence>
<feature type="compositionally biased region" description="Low complexity" evidence="17">
    <location>
        <begin position="267"/>
        <end position="278"/>
    </location>
</feature>
<dbReference type="GO" id="GO:0008608">
    <property type="term" value="P:attachment of spindle microtubules to kinetochore"/>
    <property type="evidence" value="ECO:0007669"/>
    <property type="project" value="InterPro"/>
</dbReference>
<accession>A0A9P4J6G5</accession>
<feature type="region of interest" description="Disordered" evidence="17">
    <location>
        <begin position="377"/>
        <end position="405"/>
    </location>
</feature>
<feature type="compositionally biased region" description="Polar residues" evidence="17">
    <location>
        <begin position="207"/>
        <end position="218"/>
    </location>
</feature>
<evidence type="ECO:0000256" key="12">
    <source>
        <dbReference type="ARBA" id="ARBA00022838"/>
    </source>
</evidence>
<evidence type="ECO:0000256" key="15">
    <source>
        <dbReference type="ARBA" id="ARBA00023306"/>
    </source>
</evidence>
<keyword evidence="14" id="KW-0539">Nucleus</keyword>